<name>A0ABY9AQF1_PARCI</name>
<evidence type="ECO:0000256" key="1">
    <source>
        <dbReference type="SAM" id="MobiDB-lite"/>
    </source>
</evidence>
<dbReference type="EMBL" id="CP127363">
    <property type="protein sequence ID" value="WIY49156.1"/>
    <property type="molecule type" value="Genomic_DNA"/>
</dbReference>
<dbReference type="InterPro" id="IPR025263">
    <property type="entry name" value="YhdP_central"/>
</dbReference>
<dbReference type="RefSeq" id="WP_011797657.1">
    <property type="nucleotide sequence ID" value="NZ_CP042302.1"/>
</dbReference>
<organism evidence="3 4">
    <name type="scientific">Paracidovorax citrulli</name>
    <name type="common">Acidovorax citrulli</name>
    <dbReference type="NCBI Taxonomy" id="80869"/>
    <lineage>
        <taxon>Bacteria</taxon>
        <taxon>Pseudomonadati</taxon>
        <taxon>Pseudomonadota</taxon>
        <taxon>Betaproteobacteria</taxon>
        <taxon>Burkholderiales</taxon>
        <taxon>Comamonadaceae</taxon>
        <taxon>Paracidovorax</taxon>
    </lineage>
</organism>
<dbReference type="Pfam" id="PF13116">
    <property type="entry name" value="YhdP"/>
    <property type="match status" value="1"/>
</dbReference>
<feature type="compositionally biased region" description="Low complexity" evidence="1">
    <location>
        <begin position="1380"/>
        <end position="1418"/>
    </location>
</feature>
<keyword evidence="4" id="KW-1185">Reference proteome</keyword>
<feature type="region of interest" description="Disordered" evidence="1">
    <location>
        <begin position="1372"/>
        <end position="1425"/>
    </location>
</feature>
<proteinExistence type="predicted"/>
<accession>A0ABY9AQF1</accession>
<evidence type="ECO:0000259" key="2">
    <source>
        <dbReference type="Pfam" id="PF13116"/>
    </source>
</evidence>
<reference evidence="3 4" key="1">
    <citation type="submission" date="2023-06" db="EMBL/GenBank/DDBJ databases">
        <authorList>
            <person name="Ham H."/>
            <person name="Park D.S."/>
        </authorList>
    </citation>
    <scope>NUCLEOTIDE SEQUENCE [LARGE SCALE GENOMIC DNA]</scope>
    <source>
        <strain evidence="3 4">KACC 17005</strain>
    </source>
</reference>
<dbReference type="InterPro" id="IPR011836">
    <property type="entry name" value="YhdP"/>
</dbReference>
<dbReference type="PANTHER" id="PTHR38690">
    <property type="entry name" value="PROTEASE-RELATED"/>
    <property type="match status" value="1"/>
</dbReference>
<sequence>MIETTPHPSRLLRCMAGLARWSLGLLIAFWLLVAVAWGVLHGWIVPRIGEWRPALEAQATKALGVPVRIGALSARSEGLVPAVELTDVALLDPQGREALRLPRVVAALSPRSALRLGFEQLYIERPELDVRREADGQLVVGGIRLHGGAGSGDDGAAADWVFSQGEVALRGGTVRWTDAMRGAPPLELSDVDIVLRNRGWRHAMRLDATPPASWGDRFTLMGRFRQPLLTTHGGAWRQWSGLLFAQFGRVDVSRLRQHVDIEGIDVARGRGALRAWLDVRRGEVAGGTADVALADVEATLGKGLEPLALASVAGRVGGRWLEGGFEASTEGLQFLTRDGLRWPGGNVSVRQAGRDPRAPEREQGELRADRLDLAALAQIASRLPLGGALHGALDRFGPRGVVEEIQASWRGPLDAPRQYQARGRVAGLALADGAAVKTSGMPGVRGAAVDFELTQAGGKASVAIEDGALVLPEVFEEPVVPVARLSASVRWQVEGERIALQVPDLQFSNTDAQGEARVAWTTGDPNRSSSRSRFPGMLDLSGELRRADGTRVHRYLPLTIPAETRHYVRDAVTAGTASSVQFRVKGDLHDIPFNHPGQGEFHIAAKLRDVTYAYVPPGLQHAGDPVWPALTQLTGELVFDRSSMAVRGATGSFAGTPRLRVDRVEARIPDLSHSVVGVQAQAQGPLADMLAFMAASPLSRLTSHALDQATGTGNAGLQLSLSLPISHIDQSKVQGSLAFAGNDVRITPDVPVITRTRGAVQFSDTGFTLANVQGRALGGDLRLEGGMRPAASGANALESSVQVRGQGVATAEGLREAVQWPGLPELARHATGSTAYALTLGVRRGLPEVLVTTNLQGMALDLPAPLGKAADAVRPVRYESQLARESAVPAEAGAEPPVREQMTVDIGGIGSASYVLDHSGPVPRVLRGAIGIGLAPGEAAVMPEQGVSANVHTDHLDLDAWQDVLGRQAAVPAPAPAPASAPVVRASAAAGAAGGGSARMPGGGAQEFLPTVLAARARTLVLQGRTLHDVVAGGSREGATWRANLDARELSGYVEYRPDGEGDESGGRVFARLSRLSVPQGDAQQVEESLLDSRPESTTMPALDIIVQDFELRGRKLGRIEVEAQNRGGAGAPREWRLSKLNLTVPEATFTSSGNWVLLGGGATAPRRRTSMDFRLDIRDSGQLLARFGMEGVLRRGKGRMEGQVAWMGAPLNPDYRSMAGQINVNVESGQFLKADPGLAKLLGVLSLQSLPRRLTLDFRDVFSEGFAFDFVRGDVRIEQGVAITNNLQMKGVNAAVLMEGSADLDHETQNLHVVVVPEINAMTASLVATAINPVVGLGSFLAQVFLRGPLIQAATQEFRIDGTWTDPRIVRVPRRRAGAEPPAAAARDAASPEEAAAPAPASAPASAVSPRKAPASPGTEEKDP</sequence>
<dbReference type="NCBIfam" id="TIGR02099">
    <property type="entry name" value="YhdP family protein"/>
    <property type="match status" value="1"/>
</dbReference>
<evidence type="ECO:0000313" key="4">
    <source>
        <dbReference type="Proteomes" id="UP001242732"/>
    </source>
</evidence>
<feature type="domain" description="YhdP central" evidence="2">
    <location>
        <begin position="19"/>
        <end position="1370"/>
    </location>
</feature>
<evidence type="ECO:0000313" key="3">
    <source>
        <dbReference type="EMBL" id="WIY49156.1"/>
    </source>
</evidence>
<protein>
    <submittedName>
        <fullName evidence="3">YhdP family protein</fullName>
    </submittedName>
</protein>
<gene>
    <name evidence="3" type="ORF">QRO08_00825</name>
</gene>
<dbReference type="Proteomes" id="UP001242732">
    <property type="component" value="Chromosome"/>
</dbReference>
<dbReference type="PANTHER" id="PTHR38690:SF1">
    <property type="entry name" value="PROTEASE"/>
    <property type="match status" value="1"/>
</dbReference>